<evidence type="ECO:0000313" key="2">
    <source>
        <dbReference type="Proteomes" id="UP000186955"/>
    </source>
</evidence>
<dbReference type="STRING" id="1316194.A0A1Q5UFW4"/>
<keyword evidence="2" id="KW-1185">Reference proteome</keyword>
<proteinExistence type="predicted"/>
<accession>A0A1Q5UFW4</accession>
<reference evidence="1 2" key="1">
    <citation type="submission" date="2016-10" db="EMBL/GenBank/DDBJ databases">
        <title>Genome sequence of the ascomycete fungus Penicillium subrubescens.</title>
        <authorList>
            <person name="De Vries R.P."/>
            <person name="Peng M."/>
            <person name="Dilokpimol A."/>
            <person name="Hilden K."/>
            <person name="Makela M.R."/>
            <person name="Grigoriev I."/>
            <person name="Riley R."/>
            <person name="Granchi Z."/>
        </authorList>
    </citation>
    <scope>NUCLEOTIDE SEQUENCE [LARGE SCALE GENOMIC DNA]</scope>
    <source>
        <strain evidence="1 2">CBS 132785</strain>
    </source>
</reference>
<sequence>MSLKTRSADGLVTFVSRYHKGFHLSGDVKVIHQFVPRVGGSLVVRYILLALLFVDRLVALQQSIQGQPLANPTTPADSALWGPDPVPRCDWTSDHFSKKLQM</sequence>
<dbReference type="Proteomes" id="UP000186955">
    <property type="component" value="Unassembled WGS sequence"/>
</dbReference>
<dbReference type="EMBL" id="MNBE01000284">
    <property type="protein sequence ID" value="OKP11361.1"/>
    <property type="molecule type" value="Genomic_DNA"/>
</dbReference>
<evidence type="ECO:0000313" key="1">
    <source>
        <dbReference type="EMBL" id="OKP11361.1"/>
    </source>
</evidence>
<organism evidence="1 2">
    <name type="scientific">Penicillium subrubescens</name>
    <dbReference type="NCBI Taxonomy" id="1316194"/>
    <lineage>
        <taxon>Eukaryota</taxon>
        <taxon>Fungi</taxon>
        <taxon>Dikarya</taxon>
        <taxon>Ascomycota</taxon>
        <taxon>Pezizomycotina</taxon>
        <taxon>Eurotiomycetes</taxon>
        <taxon>Eurotiomycetidae</taxon>
        <taxon>Eurotiales</taxon>
        <taxon>Aspergillaceae</taxon>
        <taxon>Penicillium</taxon>
    </lineage>
</organism>
<comment type="caution">
    <text evidence="1">The sequence shown here is derived from an EMBL/GenBank/DDBJ whole genome shotgun (WGS) entry which is preliminary data.</text>
</comment>
<dbReference type="OrthoDB" id="4510400at2759"/>
<name>A0A1Q5UFW4_9EURO</name>
<dbReference type="AlphaFoldDB" id="A0A1Q5UFW4"/>
<protein>
    <submittedName>
        <fullName evidence="1">Uncharacterized protein</fullName>
    </submittedName>
</protein>
<gene>
    <name evidence="1" type="ORF">PENSUB_3132</name>
</gene>